<feature type="region of interest" description="Disordered" evidence="1">
    <location>
        <begin position="1"/>
        <end position="36"/>
    </location>
</feature>
<accession>A0ABR4WZ76</accession>
<evidence type="ECO:0000313" key="2">
    <source>
        <dbReference type="EMBL" id="KGI79636.1"/>
    </source>
</evidence>
<sequence length="60" mass="6159">MFSIGLDARPMPSGAGTGRAGTARCRTSGMSTAPDRGLLPAVQTVEDALEQIQVAPVESE</sequence>
<feature type="compositionally biased region" description="Low complexity" evidence="1">
    <location>
        <begin position="20"/>
        <end position="29"/>
    </location>
</feature>
<evidence type="ECO:0000256" key="1">
    <source>
        <dbReference type="SAM" id="MobiDB-lite"/>
    </source>
</evidence>
<organism evidence="2 3">
    <name type="scientific">Actinopolyspora erythraea</name>
    <dbReference type="NCBI Taxonomy" id="414996"/>
    <lineage>
        <taxon>Bacteria</taxon>
        <taxon>Bacillati</taxon>
        <taxon>Actinomycetota</taxon>
        <taxon>Actinomycetes</taxon>
        <taxon>Actinopolysporales</taxon>
        <taxon>Actinopolysporaceae</taxon>
        <taxon>Actinopolyspora</taxon>
    </lineage>
</organism>
<comment type="caution">
    <text evidence="2">The sequence shown here is derived from an EMBL/GenBank/DDBJ whole genome shotgun (WGS) entry which is preliminary data.</text>
</comment>
<protein>
    <submittedName>
        <fullName evidence="2">Uncharacterized protein</fullName>
    </submittedName>
</protein>
<evidence type="ECO:0000313" key="3">
    <source>
        <dbReference type="Proteomes" id="UP000029737"/>
    </source>
</evidence>
<gene>
    <name evidence="2" type="ORF">IL38_22025</name>
</gene>
<reference evidence="2 3" key="1">
    <citation type="journal article" date="2014" name="PLoS ONE">
        <title>Identification and Characterization of a New Erythromycin Biosynthetic Gene Cluster in Actinopolyspora erythraea YIM90600, a Novel Erythronolide-Producing Halophilic Actinomycete Isolated from Salt Field.</title>
        <authorList>
            <person name="Chen D."/>
            <person name="Feng J."/>
            <person name="Huang L."/>
            <person name="Zhang Q."/>
            <person name="Wu J."/>
            <person name="Zhu X."/>
            <person name="Duan Y."/>
            <person name="Xu Z."/>
        </authorList>
    </citation>
    <scope>NUCLEOTIDE SEQUENCE [LARGE SCALE GENOMIC DNA]</scope>
    <source>
        <strain evidence="2 3">YIM90600</strain>
    </source>
</reference>
<dbReference type="Proteomes" id="UP000029737">
    <property type="component" value="Unassembled WGS sequence"/>
</dbReference>
<keyword evidence="3" id="KW-1185">Reference proteome</keyword>
<proteinExistence type="predicted"/>
<dbReference type="EMBL" id="JPMV01000041">
    <property type="protein sequence ID" value="KGI79636.1"/>
    <property type="molecule type" value="Genomic_DNA"/>
</dbReference>
<name>A0ABR4WZ76_9ACTN</name>